<dbReference type="Gene3D" id="2.60.40.10">
    <property type="entry name" value="Immunoglobulins"/>
    <property type="match status" value="2"/>
</dbReference>
<dbReference type="GO" id="GO:1903037">
    <property type="term" value="P:regulation of leukocyte cell-cell adhesion"/>
    <property type="evidence" value="ECO:0007669"/>
    <property type="project" value="UniProtKB-ARBA"/>
</dbReference>
<dbReference type="FunFam" id="2.60.40.10:FF:000142">
    <property type="entry name" value="V-set domain-containing T-cell activation inhibitor 1"/>
    <property type="match status" value="1"/>
</dbReference>
<dbReference type="GO" id="GO:0016020">
    <property type="term" value="C:membrane"/>
    <property type="evidence" value="ECO:0007669"/>
    <property type="project" value="UniProtKB-SubCell"/>
</dbReference>
<evidence type="ECO:0000256" key="7">
    <source>
        <dbReference type="SAM" id="SignalP"/>
    </source>
</evidence>
<dbReference type="EMBL" id="JBIYXZ010002080">
    <property type="protein sequence ID" value="KAL3051035.1"/>
    <property type="molecule type" value="Genomic_DNA"/>
</dbReference>
<dbReference type="InterPro" id="IPR013783">
    <property type="entry name" value="Ig-like_fold"/>
</dbReference>
<dbReference type="GO" id="GO:0050863">
    <property type="term" value="P:regulation of T cell activation"/>
    <property type="evidence" value="ECO:0007669"/>
    <property type="project" value="UniProtKB-ARBA"/>
</dbReference>
<keyword evidence="5" id="KW-0325">Glycoprotein</keyword>
<comment type="subcellular location">
    <subcellularLocation>
        <location evidence="1">Membrane</location>
    </subcellularLocation>
</comment>
<dbReference type="SUPFAM" id="SSF48726">
    <property type="entry name" value="Immunoglobulin"/>
    <property type="match status" value="2"/>
</dbReference>
<dbReference type="InterPro" id="IPR007110">
    <property type="entry name" value="Ig-like_dom"/>
</dbReference>
<gene>
    <name evidence="9" type="ORF">OYC64_001331</name>
</gene>
<accession>A0ABD2GBA9</accession>
<dbReference type="AlphaFoldDB" id="A0ABD2GBA9"/>
<keyword evidence="2 7" id="KW-0732">Signal</keyword>
<evidence type="ECO:0000259" key="8">
    <source>
        <dbReference type="PROSITE" id="PS50835"/>
    </source>
</evidence>
<feature type="chain" id="PRO_5044874151" description="Ig-like domain-containing protein" evidence="7">
    <location>
        <begin position="28"/>
        <end position="231"/>
    </location>
</feature>
<protein>
    <recommendedName>
        <fullName evidence="8">Ig-like domain-containing protein</fullName>
    </recommendedName>
</protein>
<name>A0ABD2GBA9_PAGBO</name>
<evidence type="ECO:0000256" key="2">
    <source>
        <dbReference type="ARBA" id="ARBA00022729"/>
    </source>
</evidence>
<evidence type="ECO:0000256" key="6">
    <source>
        <dbReference type="ARBA" id="ARBA00023319"/>
    </source>
</evidence>
<keyword evidence="10" id="KW-1185">Reference proteome</keyword>
<evidence type="ECO:0000256" key="3">
    <source>
        <dbReference type="ARBA" id="ARBA00023136"/>
    </source>
</evidence>
<evidence type="ECO:0000313" key="9">
    <source>
        <dbReference type="EMBL" id="KAL3051035.1"/>
    </source>
</evidence>
<keyword evidence="4" id="KW-1015">Disulfide bond</keyword>
<evidence type="ECO:0000256" key="5">
    <source>
        <dbReference type="ARBA" id="ARBA00023180"/>
    </source>
</evidence>
<evidence type="ECO:0000313" key="10">
    <source>
        <dbReference type="Proteomes" id="UP001619887"/>
    </source>
</evidence>
<reference evidence="9 10" key="2">
    <citation type="journal article" date="2024" name="G3 (Bethesda)">
        <title>The genome of the cryopelagic Antarctic bald notothen, Trematomus borchgrevinki.</title>
        <authorList>
            <person name="Rayamajhi N."/>
            <person name="Rivera-Colon A.G."/>
            <person name="Minhas B.F."/>
            <person name="Cheng C.C."/>
            <person name="Catchen J.M."/>
        </authorList>
    </citation>
    <scope>NUCLEOTIDE SEQUENCE [LARGE SCALE GENOMIC DNA]</scope>
    <source>
        <strain evidence="9">AGRC-2024</strain>
    </source>
</reference>
<keyword evidence="3" id="KW-0472">Membrane</keyword>
<reference evidence="9 10" key="1">
    <citation type="journal article" date="2022" name="G3 (Bethesda)">
        <title>Evaluating Illumina-, Nanopore-, and PacBio-based genome assembly strategies with the bald notothen, Trematomus borchgrevinki.</title>
        <authorList>
            <person name="Rayamajhi N."/>
            <person name="Cheng C.C."/>
            <person name="Catchen J.M."/>
        </authorList>
    </citation>
    <scope>NUCLEOTIDE SEQUENCE [LARGE SCALE GENOMIC DNA]</scope>
    <source>
        <strain evidence="9">AGRC-2024</strain>
    </source>
</reference>
<dbReference type="Proteomes" id="UP001619887">
    <property type="component" value="Unassembled WGS sequence"/>
</dbReference>
<keyword evidence="6" id="KW-0393">Immunoglobulin domain</keyword>
<evidence type="ECO:0000256" key="4">
    <source>
        <dbReference type="ARBA" id="ARBA00023157"/>
    </source>
</evidence>
<feature type="signal peptide" evidence="7">
    <location>
        <begin position="1"/>
        <end position="27"/>
    </location>
</feature>
<proteinExistence type="predicted"/>
<dbReference type="PANTHER" id="PTHR24100">
    <property type="entry name" value="BUTYROPHILIN"/>
    <property type="match status" value="1"/>
</dbReference>
<sequence length="231" mass="25793">MVHLVPGSKIPLLSLAVFLSLVPWVEKSEGWPQLIGSSEPIRAPLGGDVILPCVAQPQINMEGMTVIWWRPDIPEPNRVLYHEKQHREDLAMPSYAGRTEMFADGLKLGNASLWIRNLNLSDHGSYRCVSQLGRCPIIKLELFDRLIGSSEPIRALLGGDVILPCVLQPQINMENVTVMWSRPDIHVDPNRYVHLHLGPDEAQKMLSYVGRTEMSADGLKPFPPDQKPAAL</sequence>
<dbReference type="PROSITE" id="PS50835">
    <property type="entry name" value="IG_LIKE"/>
    <property type="match status" value="1"/>
</dbReference>
<comment type="caution">
    <text evidence="9">The sequence shown here is derived from an EMBL/GenBank/DDBJ whole genome shotgun (WGS) entry which is preliminary data.</text>
</comment>
<dbReference type="InterPro" id="IPR050504">
    <property type="entry name" value="IgSF_BTN/MOG"/>
</dbReference>
<dbReference type="Pfam" id="PF07686">
    <property type="entry name" value="V-set"/>
    <property type="match status" value="1"/>
</dbReference>
<evidence type="ECO:0000256" key="1">
    <source>
        <dbReference type="ARBA" id="ARBA00004370"/>
    </source>
</evidence>
<organism evidence="9 10">
    <name type="scientific">Pagothenia borchgrevinki</name>
    <name type="common">Bald rockcod</name>
    <name type="synonym">Trematomus borchgrevinki</name>
    <dbReference type="NCBI Taxonomy" id="8213"/>
    <lineage>
        <taxon>Eukaryota</taxon>
        <taxon>Metazoa</taxon>
        <taxon>Chordata</taxon>
        <taxon>Craniata</taxon>
        <taxon>Vertebrata</taxon>
        <taxon>Euteleostomi</taxon>
        <taxon>Actinopterygii</taxon>
        <taxon>Neopterygii</taxon>
        <taxon>Teleostei</taxon>
        <taxon>Neoteleostei</taxon>
        <taxon>Acanthomorphata</taxon>
        <taxon>Eupercaria</taxon>
        <taxon>Perciformes</taxon>
        <taxon>Notothenioidei</taxon>
        <taxon>Nototheniidae</taxon>
        <taxon>Pagothenia</taxon>
    </lineage>
</organism>
<dbReference type="SMART" id="SM00409">
    <property type="entry name" value="IG"/>
    <property type="match status" value="1"/>
</dbReference>
<feature type="domain" description="Ig-like" evidence="8">
    <location>
        <begin position="32"/>
        <end position="128"/>
    </location>
</feature>
<dbReference type="InterPro" id="IPR003599">
    <property type="entry name" value="Ig_sub"/>
</dbReference>
<dbReference type="InterPro" id="IPR013106">
    <property type="entry name" value="Ig_V-set"/>
</dbReference>
<dbReference type="InterPro" id="IPR036179">
    <property type="entry name" value="Ig-like_dom_sf"/>
</dbReference>